<dbReference type="Proteomes" id="UP000289738">
    <property type="component" value="Chromosome B02"/>
</dbReference>
<dbReference type="EMBL" id="SDMP01000012">
    <property type="protein sequence ID" value="RYR24820.1"/>
    <property type="molecule type" value="Genomic_DNA"/>
</dbReference>
<sequence length="278" mass="32323">MVVAVGTSGKVDERAVLKHFKWSEKKADAMQEAAVEYQELKLLEQEISSYMDDPDIPCGAALEKMASLLDKSELSIQRLIKLRNSIKQASMTLAKMYMKRVTMELESNWNTDRESSQDSLLLQGVHFEYRDYQFAGGLDSETLRFRRDKATRAGTPCSRVSRTFGWHTNGNHHEKPLIFFYYALLDSWLSPPKAGILTFITIILFCFPPYLSPSNGPKIEEITKMEKHHHIHITIMHEMRLIFMKREWLICYQNGYKLAASKINMLQYRNRILIVQCY</sequence>
<accession>A0A445AEH2</accession>
<evidence type="ECO:0000313" key="3">
    <source>
        <dbReference type="Proteomes" id="UP000289738"/>
    </source>
</evidence>
<dbReference type="STRING" id="3818.A0A445AEH2"/>
<dbReference type="PANTHER" id="PTHR31342:SF43">
    <property type="entry name" value="F11A17.16"/>
    <property type="match status" value="1"/>
</dbReference>
<protein>
    <submittedName>
        <fullName evidence="2">Uncharacterized protein</fullName>
    </submittedName>
</protein>
<keyword evidence="3" id="KW-1185">Reference proteome</keyword>
<organism evidence="2 3">
    <name type="scientific">Arachis hypogaea</name>
    <name type="common">Peanut</name>
    <dbReference type="NCBI Taxonomy" id="3818"/>
    <lineage>
        <taxon>Eukaryota</taxon>
        <taxon>Viridiplantae</taxon>
        <taxon>Streptophyta</taxon>
        <taxon>Embryophyta</taxon>
        <taxon>Tracheophyta</taxon>
        <taxon>Spermatophyta</taxon>
        <taxon>Magnoliopsida</taxon>
        <taxon>eudicotyledons</taxon>
        <taxon>Gunneridae</taxon>
        <taxon>Pentapetalae</taxon>
        <taxon>rosids</taxon>
        <taxon>fabids</taxon>
        <taxon>Fabales</taxon>
        <taxon>Fabaceae</taxon>
        <taxon>Papilionoideae</taxon>
        <taxon>50 kb inversion clade</taxon>
        <taxon>dalbergioids sensu lato</taxon>
        <taxon>Dalbergieae</taxon>
        <taxon>Pterocarpus clade</taxon>
        <taxon>Arachis</taxon>
    </lineage>
</organism>
<name>A0A445AEH2_ARAHY</name>
<dbReference type="GO" id="GO:0055028">
    <property type="term" value="C:cortical microtubule"/>
    <property type="evidence" value="ECO:0007669"/>
    <property type="project" value="TreeGrafter"/>
</dbReference>
<comment type="caution">
    <text evidence="2">The sequence shown here is derived from an EMBL/GenBank/DDBJ whole genome shotgun (WGS) entry which is preliminary data.</text>
</comment>
<dbReference type="PANTHER" id="PTHR31342">
    <property type="entry name" value="PROTEIN CHUP1, CHLOROPLASTIC"/>
    <property type="match status" value="1"/>
</dbReference>
<gene>
    <name evidence="2" type="ORF">Ahy_B02g058364</name>
</gene>
<evidence type="ECO:0000256" key="1">
    <source>
        <dbReference type="ARBA" id="ARBA00023054"/>
    </source>
</evidence>
<reference evidence="2 3" key="1">
    <citation type="submission" date="2019-01" db="EMBL/GenBank/DDBJ databases">
        <title>Sequencing of cultivated peanut Arachis hypogaea provides insights into genome evolution and oil improvement.</title>
        <authorList>
            <person name="Chen X."/>
        </authorList>
    </citation>
    <scope>NUCLEOTIDE SEQUENCE [LARGE SCALE GENOMIC DNA]</scope>
    <source>
        <strain evidence="3">cv. Fuhuasheng</strain>
        <tissue evidence="2">Leaves</tissue>
    </source>
</reference>
<dbReference type="AlphaFoldDB" id="A0A445AEH2"/>
<dbReference type="GO" id="GO:0072699">
    <property type="term" value="P:protein localization to cortical microtubule cytoskeleton"/>
    <property type="evidence" value="ECO:0007669"/>
    <property type="project" value="TreeGrafter"/>
</dbReference>
<dbReference type="InterPro" id="IPR040265">
    <property type="entry name" value="CHUP1/IPGA1-like"/>
</dbReference>
<evidence type="ECO:0000313" key="2">
    <source>
        <dbReference type="EMBL" id="RYR24820.1"/>
    </source>
</evidence>
<proteinExistence type="predicted"/>
<keyword evidence="1" id="KW-0175">Coiled coil</keyword>